<gene>
    <name evidence="11" type="ORF">T233_00907</name>
</gene>
<dbReference type="AlphaFoldDB" id="V6Q4E4"/>
<comment type="caution">
    <text evidence="11">The sequence shown here is derived from an EMBL/GenBank/DDBJ whole genome shotgun (WGS) entry which is preliminary data.</text>
</comment>
<evidence type="ECO:0000313" key="12">
    <source>
        <dbReference type="Proteomes" id="UP000018126"/>
    </source>
</evidence>
<evidence type="ECO:0000256" key="4">
    <source>
        <dbReference type="ARBA" id="ARBA00022553"/>
    </source>
</evidence>
<dbReference type="GO" id="GO:0000155">
    <property type="term" value="F:phosphorelay sensor kinase activity"/>
    <property type="evidence" value="ECO:0007669"/>
    <property type="project" value="InterPro"/>
</dbReference>
<keyword evidence="8 9" id="KW-0472">Membrane</keyword>
<dbReference type="PRINTS" id="PR00344">
    <property type="entry name" value="BCTRLSENSOR"/>
</dbReference>
<evidence type="ECO:0000256" key="9">
    <source>
        <dbReference type="SAM" id="Phobius"/>
    </source>
</evidence>
<dbReference type="PROSITE" id="PS50109">
    <property type="entry name" value="HIS_KIN"/>
    <property type="match status" value="1"/>
</dbReference>
<dbReference type="InterPro" id="IPR004358">
    <property type="entry name" value="Sig_transdc_His_kin-like_C"/>
</dbReference>
<dbReference type="FunFam" id="1.10.287.130:FF:000001">
    <property type="entry name" value="Two-component sensor histidine kinase"/>
    <property type="match status" value="1"/>
</dbReference>
<keyword evidence="5" id="KW-0808">Transferase</keyword>
<dbReference type="InterPro" id="IPR003661">
    <property type="entry name" value="HisK_dim/P_dom"/>
</dbReference>
<dbReference type="CDD" id="cd00082">
    <property type="entry name" value="HisKA"/>
    <property type="match status" value="1"/>
</dbReference>
<keyword evidence="4" id="KW-0597">Phosphoprotein</keyword>
<evidence type="ECO:0000256" key="3">
    <source>
        <dbReference type="ARBA" id="ARBA00012438"/>
    </source>
</evidence>
<dbReference type="EC" id="2.7.13.3" evidence="3"/>
<accession>V6Q4E4</accession>
<dbReference type="SUPFAM" id="SSF47384">
    <property type="entry name" value="Homodimeric domain of signal transducing histidine kinase"/>
    <property type="match status" value="1"/>
</dbReference>
<evidence type="ECO:0000256" key="2">
    <source>
        <dbReference type="ARBA" id="ARBA00004370"/>
    </source>
</evidence>
<dbReference type="Proteomes" id="UP000018126">
    <property type="component" value="Unassembled WGS sequence"/>
</dbReference>
<dbReference type="Pfam" id="PF02518">
    <property type="entry name" value="HATPase_c"/>
    <property type="match status" value="1"/>
</dbReference>
<dbReference type="InterPro" id="IPR036097">
    <property type="entry name" value="HisK_dim/P_sf"/>
</dbReference>
<dbReference type="SMART" id="SM00388">
    <property type="entry name" value="HisKA"/>
    <property type="match status" value="1"/>
</dbReference>
<keyword evidence="6" id="KW-0418">Kinase</keyword>
<comment type="subcellular location">
    <subcellularLocation>
        <location evidence="2">Membrane</location>
    </subcellularLocation>
</comment>
<dbReference type="InterPro" id="IPR050351">
    <property type="entry name" value="BphY/WalK/GraS-like"/>
</dbReference>
<dbReference type="EMBL" id="AYSH01000011">
    <property type="protein sequence ID" value="EST90009.1"/>
    <property type="molecule type" value="Genomic_DNA"/>
</dbReference>
<dbReference type="InterPro" id="IPR005467">
    <property type="entry name" value="His_kinase_dom"/>
</dbReference>
<dbReference type="GO" id="GO:0016036">
    <property type="term" value="P:cellular response to phosphate starvation"/>
    <property type="evidence" value="ECO:0007669"/>
    <property type="project" value="TreeGrafter"/>
</dbReference>
<dbReference type="CDD" id="cd00075">
    <property type="entry name" value="HATPase"/>
    <property type="match status" value="1"/>
</dbReference>
<dbReference type="RefSeq" id="WP_023606237.1">
    <property type="nucleotide sequence ID" value="NZ_AYSH01000011.1"/>
</dbReference>
<feature type="transmembrane region" description="Helical" evidence="9">
    <location>
        <begin position="12"/>
        <end position="32"/>
    </location>
</feature>
<dbReference type="eggNOG" id="COG5002">
    <property type="taxonomic scope" value="Bacteria"/>
</dbReference>
<feature type="transmembrane region" description="Helical" evidence="9">
    <location>
        <begin position="160"/>
        <end position="182"/>
    </location>
</feature>
<dbReference type="FunFam" id="3.30.565.10:FF:000006">
    <property type="entry name" value="Sensor histidine kinase WalK"/>
    <property type="match status" value="1"/>
</dbReference>
<dbReference type="PANTHER" id="PTHR45453">
    <property type="entry name" value="PHOSPHATE REGULON SENSOR PROTEIN PHOR"/>
    <property type="match status" value="1"/>
</dbReference>
<name>V6Q4E4_9ENTE</name>
<keyword evidence="9" id="KW-0812">Transmembrane</keyword>
<sequence length="576" mass="67188">MNQQRYLKKRITYVIGFMMLILLSIILTNRFFNQQQLANQQAQLTRDAEWMMRVLELENRERWEAGHLEKAKRYLAANQHLDFYDPTGEKIGTDIQETGFPPEIQAILNQNQERGSAVRNVHQATSYVYLAYPVKFNHELQGIVRISEPLRTPNKRVKQFQYALIGIEILLFLLVSLSLWIIDRHKKAPLQYAVPILKDFLSHPENHHELSENSQEWGILYEVLNDVMKETNDMYYQNLITEERFSFLLEHLSIGIIVHHEQLNGDVRVTKNSVAEKWLYRQNGLQAQLDEMITNLKPLRRDWEEEITLNYPEFQVINVSLKWLNTSNAIERDDYVIMLYDLTPIRKIEQIQHDFIRNLSHELKTPITSIIGFSETLLDSALEEPEVAREFVQIIEKEAKRLSRLIQDMLSLSRTVETFDEQIAHKESIGQLITEEINLYQPLIKQKNLSVIPELDDESHHCLFPSVFLQPIIKNLLENACLYTAESGTIKIQTTVYENELILMVTDDGYGIPEEEQNRIFERFYRVSKSRQRHTGGSGLGLAIVAHYVELLEGRIELQSKLGDGTTFKVTLPITN</sequence>
<feature type="domain" description="Histidine kinase" evidence="10">
    <location>
        <begin position="358"/>
        <end position="576"/>
    </location>
</feature>
<evidence type="ECO:0000259" key="10">
    <source>
        <dbReference type="PROSITE" id="PS50109"/>
    </source>
</evidence>
<dbReference type="STRING" id="1408226.T233_00907"/>
<keyword evidence="9" id="KW-1133">Transmembrane helix</keyword>
<comment type="catalytic activity">
    <reaction evidence="1">
        <text>ATP + protein L-histidine = ADP + protein N-phospho-L-histidine.</text>
        <dbReference type="EC" id="2.7.13.3"/>
    </reaction>
</comment>
<proteinExistence type="predicted"/>
<evidence type="ECO:0000256" key="8">
    <source>
        <dbReference type="ARBA" id="ARBA00023136"/>
    </source>
</evidence>
<evidence type="ECO:0000256" key="6">
    <source>
        <dbReference type="ARBA" id="ARBA00022777"/>
    </source>
</evidence>
<protein>
    <recommendedName>
        <fullName evidence="3">histidine kinase</fullName>
        <ecNumber evidence="3">2.7.13.3</ecNumber>
    </recommendedName>
</protein>
<dbReference type="Gene3D" id="1.10.287.130">
    <property type="match status" value="1"/>
</dbReference>
<dbReference type="GO" id="GO:0004721">
    <property type="term" value="F:phosphoprotein phosphatase activity"/>
    <property type="evidence" value="ECO:0007669"/>
    <property type="project" value="TreeGrafter"/>
</dbReference>
<dbReference type="PANTHER" id="PTHR45453:SF1">
    <property type="entry name" value="PHOSPHATE REGULON SENSOR PROTEIN PHOR"/>
    <property type="match status" value="1"/>
</dbReference>
<evidence type="ECO:0000256" key="5">
    <source>
        <dbReference type="ARBA" id="ARBA00022679"/>
    </source>
</evidence>
<dbReference type="GO" id="GO:0005886">
    <property type="term" value="C:plasma membrane"/>
    <property type="evidence" value="ECO:0007669"/>
    <property type="project" value="TreeGrafter"/>
</dbReference>
<dbReference type="Pfam" id="PF00512">
    <property type="entry name" value="HisKA"/>
    <property type="match status" value="1"/>
</dbReference>
<evidence type="ECO:0000313" key="11">
    <source>
        <dbReference type="EMBL" id="EST90009.1"/>
    </source>
</evidence>
<keyword evidence="7" id="KW-0902">Two-component regulatory system</keyword>
<evidence type="ECO:0000256" key="1">
    <source>
        <dbReference type="ARBA" id="ARBA00000085"/>
    </source>
</evidence>
<dbReference type="SMART" id="SM00387">
    <property type="entry name" value="HATPase_c"/>
    <property type="match status" value="1"/>
</dbReference>
<organism evidence="11 12">
    <name type="scientific">Vagococcus lutrae LBD1</name>
    <dbReference type="NCBI Taxonomy" id="1408226"/>
    <lineage>
        <taxon>Bacteria</taxon>
        <taxon>Bacillati</taxon>
        <taxon>Bacillota</taxon>
        <taxon>Bacilli</taxon>
        <taxon>Lactobacillales</taxon>
        <taxon>Enterococcaceae</taxon>
        <taxon>Vagococcus</taxon>
    </lineage>
</organism>
<dbReference type="Gene3D" id="3.30.565.10">
    <property type="entry name" value="Histidine kinase-like ATPase, C-terminal domain"/>
    <property type="match status" value="1"/>
</dbReference>
<reference evidence="11 12" key="1">
    <citation type="journal article" date="2013" name="Genome Announc.">
        <title>High-Quality Draft Genome Sequence of Vagococcus lutrae Strain LBD1, Isolated from the Largemouth Bass Micropterus salmoides.</title>
        <authorList>
            <person name="Lebreton F."/>
            <person name="Valentino M.D."/>
            <person name="Duncan L.B."/>
            <person name="Zeng Q."/>
            <person name="Manson McGuire A."/>
            <person name="Earl A.M."/>
            <person name="Gilmore M.S."/>
        </authorList>
    </citation>
    <scope>NUCLEOTIDE SEQUENCE [LARGE SCALE GENOMIC DNA]</scope>
    <source>
        <strain evidence="11 12">LBD1</strain>
    </source>
</reference>
<dbReference type="InterPro" id="IPR003594">
    <property type="entry name" value="HATPase_dom"/>
</dbReference>
<dbReference type="SUPFAM" id="SSF55874">
    <property type="entry name" value="ATPase domain of HSP90 chaperone/DNA topoisomerase II/histidine kinase"/>
    <property type="match status" value="1"/>
</dbReference>
<evidence type="ECO:0000256" key="7">
    <source>
        <dbReference type="ARBA" id="ARBA00023012"/>
    </source>
</evidence>
<keyword evidence="12" id="KW-1185">Reference proteome</keyword>
<dbReference type="InterPro" id="IPR036890">
    <property type="entry name" value="HATPase_C_sf"/>
</dbReference>